<comment type="similarity">
    <text evidence="1">Belongs to the DprA/Smf family.</text>
</comment>
<evidence type="ECO:0000256" key="2">
    <source>
        <dbReference type="SAM" id="MobiDB-lite"/>
    </source>
</evidence>
<dbReference type="InterPro" id="IPR036388">
    <property type="entry name" value="WH-like_DNA-bd_sf"/>
</dbReference>
<dbReference type="Proteomes" id="UP000282957">
    <property type="component" value="Unassembled WGS sequence"/>
</dbReference>
<evidence type="ECO:0000313" key="5">
    <source>
        <dbReference type="EMBL" id="RVT97863.1"/>
    </source>
</evidence>
<evidence type="ECO:0000256" key="1">
    <source>
        <dbReference type="ARBA" id="ARBA00006525"/>
    </source>
</evidence>
<dbReference type="Gene3D" id="1.10.10.10">
    <property type="entry name" value="Winged helix-like DNA-binding domain superfamily/Winged helix DNA-binding domain"/>
    <property type="match status" value="1"/>
</dbReference>
<gene>
    <name evidence="5" type="primary">dprA</name>
    <name evidence="5" type="ORF">EOD42_08720</name>
</gene>
<protein>
    <submittedName>
        <fullName evidence="5">DNA-protecting protein DprA</fullName>
    </submittedName>
</protein>
<evidence type="ECO:0000259" key="4">
    <source>
        <dbReference type="Pfam" id="PF17782"/>
    </source>
</evidence>
<dbReference type="Gene3D" id="3.40.50.450">
    <property type="match status" value="1"/>
</dbReference>
<dbReference type="InterPro" id="IPR041614">
    <property type="entry name" value="DprA_WH"/>
</dbReference>
<evidence type="ECO:0000259" key="3">
    <source>
        <dbReference type="Pfam" id="PF02481"/>
    </source>
</evidence>
<dbReference type="Pfam" id="PF17782">
    <property type="entry name" value="WHD_DprA"/>
    <property type="match status" value="1"/>
</dbReference>
<sequence>MKHAEALARLRLARGEGIGPQTFRKLLDRFGGAEAALGALSRHPDRYRPAEADEAAREWDATDRLGGRFLFLGQPGYPALLATIPDAPPVLSCLGYEEAFAPKAVAIVGARNATLAGRRIAEILARDLAREGLCVVSGLARGIDAAAHEGAISGAGPTIAAVAGGLDKPYPPENAPLQARILERGGAVITEAPLGTAPLARHFPRRNRLVAGLSLGIVIVEAMAKSGTLITARLGLEYGREIFAIPGHPLEPRARGPNDLLRQGARLTETAADILEHLPEAPSDAPLFSARHLPDQPPEAPPEASGAPPDTLQIIELLGTDAVSVDDLARRCQLSVPELRAILLDLELEGRVQTLSGNRVARA</sequence>
<keyword evidence="6" id="KW-1185">Reference proteome</keyword>
<reference evidence="5 6" key="1">
    <citation type="submission" date="2019-01" db="EMBL/GenBank/DDBJ databases">
        <authorList>
            <person name="Chen W.-M."/>
        </authorList>
    </citation>
    <scope>NUCLEOTIDE SEQUENCE [LARGE SCALE GENOMIC DNA]</scope>
    <source>
        <strain evidence="5 6">CCP-6</strain>
    </source>
</reference>
<dbReference type="AlphaFoldDB" id="A0A437MJQ6"/>
<dbReference type="RefSeq" id="WP_127787092.1">
    <property type="nucleotide sequence ID" value="NZ_SACL01000002.1"/>
</dbReference>
<dbReference type="Pfam" id="PF21102">
    <property type="entry name" value="DprA_N"/>
    <property type="match status" value="1"/>
</dbReference>
<proteinExistence type="inferred from homology"/>
<dbReference type="OrthoDB" id="9785707at2"/>
<dbReference type="InterPro" id="IPR003488">
    <property type="entry name" value="DprA"/>
</dbReference>
<dbReference type="NCBIfam" id="TIGR00732">
    <property type="entry name" value="dprA"/>
    <property type="match status" value="1"/>
</dbReference>
<dbReference type="InterPro" id="IPR057666">
    <property type="entry name" value="DrpA_SLOG"/>
</dbReference>
<dbReference type="PANTHER" id="PTHR43022">
    <property type="entry name" value="PROTEIN SMF"/>
    <property type="match status" value="1"/>
</dbReference>
<comment type="caution">
    <text evidence="5">The sequence shown here is derived from an EMBL/GenBank/DDBJ whole genome shotgun (WGS) entry which is preliminary data.</text>
</comment>
<dbReference type="Pfam" id="PF02481">
    <property type="entry name" value="DNA_processg_A"/>
    <property type="match status" value="1"/>
</dbReference>
<organism evidence="5 6">
    <name type="scientific">Rhodovarius crocodyli</name>
    <dbReference type="NCBI Taxonomy" id="1979269"/>
    <lineage>
        <taxon>Bacteria</taxon>
        <taxon>Pseudomonadati</taxon>
        <taxon>Pseudomonadota</taxon>
        <taxon>Alphaproteobacteria</taxon>
        <taxon>Acetobacterales</taxon>
        <taxon>Roseomonadaceae</taxon>
        <taxon>Rhodovarius</taxon>
    </lineage>
</organism>
<dbReference type="PANTHER" id="PTHR43022:SF1">
    <property type="entry name" value="PROTEIN SMF"/>
    <property type="match status" value="1"/>
</dbReference>
<dbReference type="GO" id="GO:0009294">
    <property type="term" value="P:DNA-mediated transformation"/>
    <property type="evidence" value="ECO:0007669"/>
    <property type="project" value="InterPro"/>
</dbReference>
<feature type="domain" description="Smf/DprA SLOG" evidence="3">
    <location>
        <begin position="69"/>
        <end position="278"/>
    </location>
</feature>
<feature type="domain" description="DprA winged helix" evidence="4">
    <location>
        <begin position="298"/>
        <end position="358"/>
    </location>
</feature>
<accession>A0A437MJQ6</accession>
<dbReference type="EMBL" id="SACL01000002">
    <property type="protein sequence ID" value="RVT97863.1"/>
    <property type="molecule type" value="Genomic_DNA"/>
</dbReference>
<name>A0A437MJQ6_9PROT</name>
<evidence type="ECO:0000313" key="6">
    <source>
        <dbReference type="Proteomes" id="UP000282957"/>
    </source>
</evidence>
<feature type="region of interest" description="Disordered" evidence="2">
    <location>
        <begin position="285"/>
        <end position="309"/>
    </location>
</feature>
<dbReference type="SUPFAM" id="SSF102405">
    <property type="entry name" value="MCP/YpsA-like"/>
    <property type="match status" value="1"/>
</dbReference>